<evidence type="ECO:0000313" key="2">
    <source>
        <dbReference type="Proteomes" id="UP000444960"/>
    </source>
</evidence>
<reference evidence="2" key="1">
    <citation type="submission" date="2019-06" db="EMBL/GenBank/DDBJ databases">
        <title>Gordonia isolated from sludge of a wastewater treatment plant.</title>
        <authorList>
            <person name="Tamura T."/>
            <person name="Aoyama K."/>
            <person name="Kang Y."/>
            <person name="Saito S."/>
            <person name="Akiyama N."/>
            <person name="Yazawa K."/>
            <person name="Gonoi T."/>
            <person name="Mikami Y."/>
        </authorList>
    </citation>
    <scope>NUCLEOTIDE SEQUENCE [LARGE SCALE GENOMIC DNA]</scope>
    <source>
        <strain evidence="2">NBRC 107696</strain>
    </source>
</reference>
<dbReference type="RefSeq" id="WP_161893702.1">
    <property type="nucleotide sequence ID" value="NZ_BJOV01000001.1"/>
</dbReference>
<keyword evidence="2" id="KW-1185">Reference proteome</keyword>
<dbReference type="AlphaFoldDB" id="A0A7I9V2V3"/>
<proteinExistence type="predicted"/>
<dbReference type="OrthoDB" id="9925039at2"/>
<gene>
    <name evidence="1" type="ORF">nbrc107696_01820</name>
</gene>
<sequence length="76" mass="8367">MTGRVPTIEPDSIDEHRVRAYFGDCVEVEVATGLILTNWGEALPVDHAEDVSWDLQRAIAFVQREARRGEAAASDG</sequence>
<dbReference type="EMBL" id="BJOV01000001">
    <property type="protein sequence ID" value="GED99735.1"/>
    <property type="molecule type" value="Genomic_DNA"/>
</dbReference>
<accession>A0A7I9V2V3</accession>
<protein>
    <submittedName>
        <fullName evidence="1">Uncharacterized protein</fullName>
    </submittedName>
</protein>
<evidence type="ECO:0000313" key="1">
    <source>
        <dbReference type="EMBL" id="GED99735.1"/>
    </source>
</evidence>
<organism evidence="1 2">
    <name type="scientific">Gordonia spumicola</name>
    <dbReference type="NCBI Taxonomy" id="589161"/>
    <lineage>
        <taxon>Bacteria</taxon>
        <taxon>Bacillati</taxon>
        <taxon>Actinomycetota</taxon>
        <taxon>Actinomycetes</taxon>
        <taxon>Mycobacteriales</taxon>
        <taxon>Gordoniaceae</taxon>
        <taxon>Gordonia</taxon>
    </lineage>
</organism>
<dbReference type="Proteomes" id="UP000444960">
    <property type="component" value="Unassembled WGS sequence"/>
</dbReference>
<comment type="caution">
    <text evidence="1">The sequence shown here is derived from an EMBL/GenBank/DDBJ whole genome shotgun (WGS) entry which is preliminary data.</text>
</comment>
<name>A0A7I9V2V3_9ACTN</name>